<evidence type="ECO:0000313" key="2">
    <source>
        <dbReference type="Proteomes" id="UP001241605"/>
    </source>
</evidence>
<gene>
    <name evidence="1" type="ORF">QF118_09600</name>
</gene>
<proteinExistence type="predicted"/>
<evidence type="ECO:0008006" key="3">
    <source>
        <dbReference type="Google" id="ProtNLM"/>
    </source>
</evidence>
<keyword evidence="2" id="KW-1185">Reference proteome</keyword>
<organism evidence="1 2">
    <name type="scientific">Tropicibacter oceani</name>
    <dbReference type="NCBI Taxonomy" id="3058420"/>
    <lineage>
        <taxon>Bacteria</taxon>
        <taxon>Pseudomonadati</taxon>
        <taxon>Pseudomonadota</taxon>
        <taxon>Alphaproteobacteria</taxon>
        <taxon>Rhodobacterales</taxon>
        <taxon>Roseobacteraceae</taxon>
        <taxon>Tropicibacter</taxon>
    </lineage>
</organism>
<dbReference type="Proteomes" id="UP001241605">
    <property type="component" value="Chromosome"/>
</dbReference>
<sequence length="135" mass="14559">MNSDGQNVTVREGEVEHTACNCCGAPTTVVTGYLEVGDLSAGWYTVGVTHDAPSHLPLVNLYIGDWTEGAGPDERWGLRIGIGADGPALLDWDDEAATKARPVFTPLARAQVLGTPMEPQIWTLIDRIQTQDSRL</sequence>
<dbReference type="RefSeq" id="WP_282298849.1">
    <property type="nucleotide sequence ID" value="NZ_CP124616.1"/>
</dbReference>
<evidence type="ECO:0000313" key="1">
    <source>
        <dbReference type="EMBL" id="WGW02218.1"/>
    </source>
</evidence>
<accession>A0ABY8QCR2</accession>
<dbReference type="EMBL" id="CP124616">
    <property type="protein sequence ID" value="WGW02218.1"/>
    <property type="molecule type" value="Genomic_DNA"/>
</dbReference>
<name>A0ABY8QCR2_9RHOB</name>
<reference evidence="1 2" key="1">
    <citation type="submission" date="2023-05" db="EMBL/GenBank/DDBJ databases">
        <title>YMD87, complete Genome.</title>
        <authorList>
            <person name="Zhang J."/>
            <person name="Xu X."/>
        </authorList>
    </citation>
    <scope>NUCLEOTIDE SEQUENCE [LARGE SCALE GENOMIC DNA]</scope>
    <source>
        <strain evidence="1 2">YMD87</strain>
    </source>
</reference>
<protein>
    <recommendedName>
        <fullName evidence="3">Aldehyde-activating protein</fullName>
    </recommendedName>
</protein>